<keyword evidence="4" id="KW-1185">Reference proteome</keyword>
<evidence type="ECO:0000313" key="3">
    <source>
        <dbReference type="EMBL" id="GJN89038.1"/>
    </source>
</evidence>
<feature type="compositionally biased region" description="Low complexity" evidence="1">
    <location>
        <begin position="343"/>
        <end position="360"/>
    </location>
</feature>
<dbReference type="EMBL" id="BQKY01000004">
    <property type="protein sequence ID" value="GJN89038.1"/>
    <property type="molecule type" value="Genomic_DNA"/>
</dbReference>
<dbReference type="InterPro" id="IPR012860">
    <property type="entry name" value="Afi1_N"/>
</dbReference>
<organism evidence="3 4">
    <name type="scientific">Rhodotorula paludigena</name>
    <dbReference type="NCBI Taxonomy" id="86838"/>
    <lineage>
        <taxon>Eukaryota</taxon>
        <taxon>Fungi</taxon>
        <taxon>Dikarya</taxon>
        <taxon>Basidiomycota</taxon>
        <taxon>Pucciniomycotina</taxon>
        <taxon>Microbotryomycetes</taxon>
        <taxon>Sporidiobolales</taxon>
        <taxon>Sporidiobolaceae</taxon>
        <taxon>Rhodotorula</taxon>
    </lineage>
</organism>
<dbReference type="PROSITE" id="PS50211">
    <property type="entry name" value="DENN"/>
    <property type="match status" value="1"/>
</dbReference>
<dbReference type="PANTHER" id="PTHR28245">
    <property type="entry name" value="ARF3-INTERACTING PROTEIN 1"/>
    <property type="match status" value="1"/>
</dbReference>
<feature type="compositionally biased region" description="Polar residues" evidence="1">
    <location>
        <begin position="309"/>
        <end position="335"/>
    </location>
</feature>
<dbReference type="Pfam" id="PF07792">
    <property type="entry name" value="Afi1"/>
    <property type="match status" value="1"/>
</dbReference>
<reference evidence="3 4" key="1">
    <citation type="submission" date="2021-12" db="EMBL/GenBank/DDBJ databases">
        <title>High titer production of polyol ester of fatty acids by Rhodotorula paludigena BS15 towards product separation-free biomass refinery.</title>
        <authorList>
            <person name="Mano J."/>
            <person name="Ono H."/>
            <person name="Tanaka T."/>
            <person name="Naito K."/>
            <person name="Sushida H."/>
            <person name="Ike M."/>
            <person name="Tokuyasu K."/>
            <person name="Kitaoka M."/>
        </authorList>
    </citation>
    <scope>NUCLEOTIDE SEQUENCE [LARGE SCALE GENOMIC DNA]</scope>
    <source>
        <strain evidence="3 4">BS15</strain>
    </source>
</reference>
<dbReference type="Proteomes" id="UP001342314">
    <property type="component" value="Unassembled WGS sequence"/>
</dbReference>
<feature type="region of interest" description="Disordered" evidence="1">
    <location>
        <begin position="858"/>
        <end position="892"/>
    </location>
</feature>
<dbReference type="AlphaFoldDB" id="A0AAV5GFX2"/>
<accession>A0AAV5GFX2</accession>
<dbReference type="GO" id="GO:0051666">
    <property type="term" value="P:actin cortical patch localization"/>
    <property type="evidence" value="ECO:0007669"/>
    <property type="project" value="TreeGrafter"/>
</dbReference>
<evidence type="ECO:0000313" key="4">
    <source>
        <dbReference type="Proteomes" id="UP001342314"/>
    </source>
</evidence>
<name>A0AAV5GFX2_9BASI</name>
<feature type="region of interest" description="Disordered" evidence="1">
    <location>
        <begin position="239"/>
        <end position="361"/>
    </location>
</feature>
<dbReference type="PANTHER" id="PTHR28245:SF1">
    <property type="entry name" value="ARF3-INTERACTING PROTEIN 1"/>
    <property type="match status" value="1"/>
</dbReference>
<feature type="compositionally biased region" description="Polar residues" evidence="1">
    <location>
        <begin position="282"/>
        <end position="300"/>
    </location>
</feature>
<sequence length="892" mass="93517">MLAGTLPSSASTASLAAAHAHAASHTHVDYVLLAEFDIDQGSILKHQYPHDTGTDEHLLAEHMLPDGAHDRPEDWTVFYLNQVPALTVRDAKGKGKALDQDGDNGTGASNDAGGGLLYVMSLVRTKKDATVRRGALVKALAVATRNPYIQIFKPILLLALEDYFNNPSLSVLANLYESLNAMDTSALPFLTADERIVLRTSDRKDLFEHKFIEAAARVRRSDSGRSATAIDSDAASLAAGASAGGEGGGAAEVLDDGLSSRGATTDDVHHQHPLHGVRPAPSSDSLSSLGHTPSIGTAASASRDDLPSTGRSSSRATTFTVASSTDEARSSWSQQPPIPPLPRATAGREAGAAGAQAMAGRPKDTHFFETRVVYNGVTLPVKIPLATFPSEVGDYSLIKLIQTFSSPSSLVPGPLHPHLHTSGASTPALIVLFNALLTNQRVVFLGHGQPAARVAELVLAACALVSGCGSVLQGGIEERAFPYTNLSNLDNLENVDGYIAGVCNPAFADRPSWWDVLCNLETGRITVSKELKLPSSPYAGTASTGTFGRGAGTLRGEFASWAPGGAGGTGGRGGAGAGGMDGVDEMGQLAGSAAGGGGSGGTGKGGSESHDVAFMDEVRLPPTASRTLGAAPLTRVSPSSQILHAIQAHYGESVIRARLTDYVARFVRLASRYEEETTSTTSIGFPSAPCAHGSLGSGIVFGDEGAGQREVLGNAARIEAWMRTKSYKVYQQTFRQSLHDSPVRGFDLTHQVMRLRLSRQLPPAETRLIFQTLAQSVRSDEQVVALPSHFGGLLPLAFGFFHPAPEVRHHTLELFDTLSSHPTGSKFVSTLNAFHRLAYARLAREREASAAAAAVAREQHAGAGAGSGRERESTITLHVGPGAGGPPLPLKE</sequence>
<feature type="domain" description="UDENN" evidence="2">
    <location>
        <begin position="29"/>
        <end position="751"/>
    </location>
</feature>
<comment type="caution">
    <text evidence="3">The sequence shown here is derived from an EMBL/GenBank/DDBJ whole genome shotgun (WGS) entry which is preliminary data.</text>
</comment>
<dbReference type="InterPro" id="IPR037516">
    <property type="entry name" value="Tripartite_DENN"/>
</dbReference>
<dbReference type="Pfam" id="PF08616">
    <property type="entry name" value="SPA"/>
    <property type="match status" value="1"/>
</dbReference>
<proteinExistence type="predicted"/>
<dbReference type="GO" id="GO:0005886">
    <property type="term" value="C:plasma membrane"/>
    <property type="evidence" value="ECO:0007669"/>
    <property type="project" value="TreeGrafter"/>
</dbReference>
<evidence type="ECO:0000259" key="2">
    <source>
        <dbReference type="PROSITE" id="PS50211"/>
    </source>
</evidence>
<protein>
    <recommendedName>
        <fullName evidence="2">UDENN domain-containing protein</fullName>
    </recommendedName>
</protein>
<gene>
    <name evidence="3" type="ORF">Rhopal_002012-T1</name>
</gene>
<dbReference type="InterPro" id="IPR052809">
    <property type="entry name" value="Actin_polarity_regulatory"/>
</dbReference>
<evidence type="ECO:0000256" key="1">
    <source>
        <dbReference type="SAM" id="MobiDB-lite"/>
    </source>
</evidence>